<dbReference type="PANTHER" id="PTHR13000">
    <property type="entry name" value="NUCLEOPORIN P54"/>
    <property type="match status" value="1"/>
</dbReference>
<dbReference type="Proteomes" id="UP000054107">
    <property type="component" value="Unassembled WGS sequence"/>
</dbReference>
<sequence>MFGGFGSTANTPSPAGTLFGASTPGTTSALGSSNLINSTAGTLFGTSSSTTLPTSNSGFGSSFGSTPATSTTGGFGGFGGFGAAPATSTAGGFSGFGATPATSTTSGLSGFGTAPATSTASGFGGFGTTPATSNAGGFGTAPATSTASGFGGFGTTPATSNAGGFGTAPATSTAASFGGLGATPAASTFGTSTATSSGGFSASTAAKPAFGSFGNNTLFGAKPQQPAFGSQQTQTGFGNQQQQSGIPPPVQEKVWQNFALIRAHFDPTSPLCQFRHYFYNMVPPNEVHLYVRPQNQDEQLWNEAQRKNPDPTTMVPVLAVGFDDILKRMEIQSKQQELHQAKLRETAERLASVKIHYESQTLVKLEEHKRRHRDFAQRLLRLLRYSQVLRYKNLPLSADEENSMERLNRLNNLQDRPEVMNQKLMVVWNKLQEIKARRTEDEIRRGSSKVWCAVNDDDLDSIGKVLEAEQKGIQYVADVLKYDTKELDLIESALKERRKSNDTNMLR</sequence>
<evidence type="ECO:0000256" key="3">
    <source>
        <dbReference type="ARBA" id="ARBA00023242"/>
    </source>
</evidence>
<dbReference type="OrthoDB" id="6162375at2759"/>
<evidence type="ECO:0000313" key="6">
    <source>
        <dbReference type="EMBL" id="CEP09009.1"/>
    </source>
</evidence>
<dbReference type="GO" id="GO:0017056">
    <property type="term" value="F:structural constituent of nuclear pore"/>
    <property type="evidence" value="ECO:0007669"/>
    <property type="project" value="TreeGrafter"/>
</dbReference>
<reference evidence="6 7" key="1">
    <citation type="submission" date="2014-09" db="EMBL/GenBank/DDBJ databases">
        <authorList>
            <person name="Ellenberger Sabrina"/>
        </authorList>
    </citation>
    <scope>NUCLEOTIDE SEQUENCE [LARGE SCALE GENOMIC DNA]</scope>
    <source>
        <strain evidence="6 7">CBS 412.66</strain>
    </source>
</reference>
<keyword evidence="3" id="KW-0539">Nucleus</keyword>
<protein>
    <recommendedName>
        <fullName evidence="5">Nucleoporin Nup54 alpha-helical domain-containing protein</fullName>
    </recommendedName>
</protein>
<evidence type="ECO:0000256" key="2">
    <source>
        <dbReference type="ARBA" id="ARBA00022448"/>
    </source>
</evidence>
<organism evidence="6 7">
    <name type="scientific">Parasitella parasitica</name>
    <dbReference type="NCBI Taxonomy" id="35722"/>
    <lineage>
        <taxon>Eukaryota</taxon>
        <taxon>Fungi</taxon>
        <taxon>Fungi incertae sedis</taxon>
        <taxon>Mucoromycota</taxon>
        <taxon>Mucoromycotina</taxon>
        <taxon>Mucoromycetes</taxon>
        <taxon>Mucorales</taxon>
        <taxon>Mucorineae</taxon>
        <taxon>Mucoraceae</taxon>
        <taxon>Parasitella</taxon>
    </lineage>
</organism>
<keyword evidence="7" id="KW-1185">Reference proteome</keyword>
<dbReference type="InterPro" id="IPR024864">
    <property type="entry name" value="Nup54/Nup57/Nup44"/>
</dbReference>
<keyword evidence="2" id="KW-0813">Transport</keyword>
<gene>
    <name evidence="6" type="primary">PARPA_02436.1 scaffold 4425</name>
</gene>
<dbReference type="GO" id="GO:0044613">
    <property type="term" value="C:nuclear pore central transport channel"/>
    <property type="evidence" value="ECO:0007669"/>
    <property type="project" value="TreeGrafter"/>
</dbReference>
<feature type="region of interest" description="Disordered" evidence="4">
    <location>
        <begin position="1"/>
        <end position="22"/>
    </location>
</feature>
<name>A0A0B7N1N5_9FUNG</name>
<dbReference type="PANTHER" id="PTHR13000:SF0">
    <property type="entry name" value="NUCLEOPORIN P54"/>
    <property type="match status" value="1"/>
</dbReference>
<evidence type="ECO:0000259" key="5">
    <source>
        <dbReference type="Pfam" id="PF13874"/>
    </source>
</evidence>
<proteinExistence type="predicted"/>
<feature type="compositionally biased region" description="Low complexity" evidence="4">
    <location>
        <begin position="228"/>
        <end position="245"/>
    </location>
</feature>
<feature type="domain" description="Nucleoporin Nup54 alpha-helical" evidence="5">
    <location>
        <begin position="292"/>
        <end position="430"/>
    </location>
</feature>
<evidence type="ECO:0000313" key="7">
    <source>
        <dbReference type="Proteomes" id="UP000054107"/>
    </source>
</evidence>
<dbReference type="GO" id="GO:0006607">
    <property type="term" value="P:NLS-bearing protein import into nucleus"/>
    <property type="evidence" value="ECO:0007669"/>
    <property type="project" value="TreeGrafter"/>
</dbReference>
<dbReference type="EMBL" id="LN720861">
    <property type="protein sequence ID" value="CEP09009.1"/>
    <property type="molecule type" value="Genomic_DNA"/>
</dbReference>
<dbReference type="GO" id="GO:0036228">
    <property type="term" value="P:protein localization to nuclear inner membrane"/>
    <property type="evidence" value="ECO:0007669"/>
    <property type="project" value="TreeGrafter"/>
</dbReference>
<comment type="subcellular location">
    <subcellularLocation>
        <location evidence="1">Nucleus</location>
    </subcellularLocation>
</comment>
<dbReference type="Pfam" id="PF13874">
    <property type="entry name" value="Nup54"/>
    <property type="match status" value="1"/>
</dbReference>
<dbReference type="STRING" id="35722.A0A0B7N1N5"/>
<accession>A0A0B7N1N5</accession>
<feature type="region of interest" description="Disordered" evidence="4">
    <location>
        <begin position="225"/>
        <end position="247"/>
    </location>
</feature>
<dbReference type="GO" id="GO:0006999">
    <property type="term" value="P:nuclear pore organization"/>
    <property type="evidence" value="ECO:0007669"/>
    <property type="project" value="TreeGrafter"/>
</dbReference>
<dbReference type="Gene3D" id="1.20.5.490">
    <property type="entry name" value="Single helix bin"/>
    <property type="match status" value="1"/>
</dbReference>
<dbReference type="AlphaFoldDB" id="A0A0B7N1N5"/>
<evidence type="ECO:0000256" key="4">
    <source>
        <dbReference type="SAM" id="MobiDB-lite"/>
    </source>
</evidence>
<dbReference type="InterPro" id="IPR025712">
    <property type="entry name" value="Nup54_alpha-helical_dom"/>
</dbReference>
<evidence type="ECO:0000256" key="1">
    <source>
        <dbReference type="ARBA" id="ARBA00004123"/>
    </source>
</evidence>